<evidence type="ECO:0000256" key="4">
    <source>
        <dbReference type="ARBA" id="ARBA00022989"/>
    </source>
</evidence>
<feature type="transmembrane region" description="Helical" evidence="6">
    <location>
        <begin position="473"/>
        <end position="496"/>
    </location>
</feature>
<keyword evidence="4 6" id="KW-1133">Transmembrane helix</keyword>
<protein>
    <recommendedName>
        <fullName evidence="7">Tyrosine-protein phosphatase domain-containing protein</fullName>
    </recommendedName>
</protein>
<dbReference type="SUPFAM" id="SSF53335">
    <property type="entry name" value="S-adenosyl-L-methionine-dependent methyltransferases"/>
    <property type="match status" value="1"/>
</dbReference>
<evidence type="ECO:0000256" key="5">
    <source>
        <dbReference type="ARBA" id="ARBA00023136"/>
    </source>
</evidence>
<dbReference type="Gene3D" id="2.60.120.620">
    <property type="entry name" value="q2cbj1_9rhob like domain"/>
    <property type="match status" value="1"/>
</dbReference>
<keyword evidence="9" id="KW-1185">Reference proteome</keyword>
<dbReference type="PANTHER" id="PTHR47473">
    <property type="entry name" value="BTA1P"/>
    <property type="match status" value="1"/>
</dbReference>
<dbReference type="Pfam" id="PF03248">
    <property type="entry name" value="Rer1"/>
    <property type="match status" value="1"/>
</dbReference>
<dbReference type="GO" id="GO:0016020">
    <property type="term" value="C:membrane"/>
    <property type="evidence" value="ECO:0007669"/>
    <property type="project" value="UniProtKB-SubCell"/>
</dbReference>
<gene>
    <name evidence="8" type="ORF">ETB97_009441</name>
</gene>
<sequence>MDVPEPDQSPFTAVTVQTSKLNRGMSLTVFKQYQTLLDASTPFTAYRWVGTVVLLLIFFLRIVLAQGWYIVAYTLGIYLLNLFLLFLQPKFDPSLTQDEGLEDGDAAASLPTKQDDEFRPFIRRLPEFKFWHSATRAIAIAFVCSWFAVFDIPVFWPVLVVYWIILFVLTMRRQIQHMIKYRYVPFSFGKAKYGQVIIPKDFLPKTPPTDASLHILNFATTNPPIPAYEDYFAAIIDNLLTKLECTHLLHFAEASASTEPGFTPWPRAMVNMGNNQQTLLPGTRNCGRIIFDTTEITERLMARLMPFLQQCGIQGIENWPLVTGFGPAKRGEVYRVTRLNERLRFLRAERMDGILFGEGGNRDGEGNERMTLSTPQTAALEEERLLGGATSFTDGYSSKDAVRVFPKAGSVLLLQQRNLVHGGDDVFRGVKYTERSDIMYRKEEKSTALQETPSAMSSLSSSLFGAANRMDWLYAYIAGTAILVSAFVAVILLLSFQKSKADPNGNGGILTYLQFIYATFLKPHNKGSNGQQDALESFYKTQASAYDVTRKRLLRGREDMLGLVAAQLKYKAENKELQVGKAAWVDIGGGTGYNIEAMATFLPVNEFFSHVYLVDLSPSLCQVARERFQRLGWKNISVVCQDARTFRLPDADNVDPRTQTTTGADLITMSYSLSMIPDYYSVVDSLPALMKPSGILGVCDFYVQSIVDVSSRNYTGGAFNRHVNWLGRVFWRAWFDVDRVSLEAARRDYLEYRFGTVVSASERNYLLGGIPYYIFVGCQKDITSSQAGREAIEKLDASFTESPYLSPANHRQDMDKAIELSAQEIRSKAYESAVINLGSNLPLPSSFYQNHHYRIFYNDLLPKHTQFKNEYIYAFNWEDPRVDHRLLNIQRDDVILAITSAGDNILDYLQKSPRRVHAVDLNPNQNHLLELKVASFIALGHRDFWKIFGEGKHPEFRQLLISRLSPHLSSQAFQYWLEHAHIFTSSSSRGLYETGGSRHAIKMVRYLFKVFGLERQVRELCEAQTIAEQREIWPRIRSVLMSKPLHWAVVGTEWFAWKAAGVPRNQRNMIIDDFFKRNGLNKNMKQAKDISGQSIWEYVVDTLDPVVKDTLISNDNYFYFLCLQGQFSRRCHPTYLSPKAHMKLSSPGAFDGLRIHTDEINEVIKRITPGSLTIAVVMDSMDWFDPEGSDATAQAQKLNHALKMGGRILLRSASIEPWYVRHFEENGFSARRVGARFPGTCIDRVNMYASTWICTKTKELDSARPSAERSISLLSLDGSAKRSSVEHLEL</sequence>
<evidence type="ECO:0000313" key="9">
    <source>
        <dbReference type="Proteomes" id="UP000541154"/>
    </source>
</evidence>
<reference evidence="8 9" key="1">
    <citation type="submission" date="2019-04" db="EMBL/GenBank/DDBJ databases">
        <title>Aspergillus burnettii sp. nov., novel species from soil in southeast Queensland.</title>
        <authorList>
            <person name="Gilchrist C.L.M."/>
            <person name="Pitt J.I."/>
            <person name="Lange L."/>
            <person name="Lacey H.J."/>
            <person name="Vuong D."/>
            <person name="Midgley D.J."/>
            <person name="Greenfield P."/>
            <person name="Bradbury M."/>
            <person name="Lacey E."/>
            <person name="Busk P.K."/>
            <person name="Pilgaard B."/>
            <person name="Chooi Y.H."/>
            <person name="Piggott A.M."/>
        </authorList>
    </citation>
    <scope>NUCLEOTIDE SEQUENCE [LARGE SCALE GENOMIC DNA]</scope>
    <source>
        <strain evidence="8 9">FRR 5400</strain>
    </source>
</reference>
<feature type="transmembrane region" description="Helical" evidence="6">
    <location>
        <begin position="70"/>
        <end position="87"/>
    </location>
</feature>
<comment type="subcellular location">
    <subcellularLocation>
        <location evidence="1">Membrane</location>
        <topology evidence="1">Multi-pass membrane protein</topology>
    </subcellularLocation>
</comment>
<feature type="transmembrane region" description="Helical" evidence="6">
    <location>
        <begin position="45"/>
        <end position="64"/>
    </location>
</feature>
<dbReference type="Proteomes" id="UP000541154">
    <property type="component" value="Unassembled WGS sequence"/>
</dbReference>
<dbReference type="PROSITE" id="PS50055">
    <property type="entry name" value="TYR_PHOSPHATASE_PTP"/>
    <property type="match status" value="1"/>
</dbReference>
<dbReference type="EMBL" id="SPNV01000452">
    <property type="protein sequence ID" value="KAF5855322.1"/>
    <property type="molecule type" value="Genomic_DNA"/>
</dbReference>
<evidence type="ECO:0000313" key="8">
    <source>
        <dbReference type="EMBL" id="KAF5855322.1"/>
    </source>
</evidence>
<name>A0A8H5ZTA9_PETAA</name>
<dbReference type="GO" id="GO:0004725">
    <property type="term" value="F:protein tyrosine phosphatase activity"/>
    <property type="evidence" value="ECO:0007669"/>
    <property type="project" value="InterPro"/>
</dbReference>
<evidence type="ECO:0000259" key="7">
    <source>
        <dbReference type="PROSITE" id="PS50055"/>
    </source>
</evidence>
<comment type="similarity">
    <text evidence="2">Belongs to the RER1 family.</text>
</comment>
<dbReference type="CDD" id="cd02440">
    <property type="entry name" value="AdoMet_MTases"/>
    <property type="match status" value="1"/>
</dbReference>
<dbReference type="Gene3D" id="3.40.50.150">
    <property type="entry name" value="Vaccinia Virus protein VP39"/>
    <property type="match status" value="1"/>
</dbReference>
<evidence type="ECO:0000256" key="2">
    <source>
        <dbReference type="ARBA" id="ARBA00006070"/>
    </source>
</evidence>
<feature type="transmembrane region" description="Helical" evidence="6">
    <location>
        <begin position="154"/>
        <end position="172"/>
    </location>
</feature>
<evidence type="ECO:0000256" key="6">
    <source>
        <dbReference type="SAM" id="Phobius"/>
    </source>
</evidence>
<dbReference type="Pfam" id="PF13489">
    <property type="entry name" value="Methyltransf_23"/>
    <property type="match status" value="1"/>
</dbReference>
<dbReference type="InterPro" id="IPR004932">
    <property type="entry name" value="Rer1"/>
</dbReference>
<dbReference type="InterPro" id="IPR000242">
    <property type="entry name" value="PTP_cat"/>
</dbReference>
<organism evidence="8 9">
    <name type="scientific">Petromyces alliaceus</name>
    <name type="common">Aspergillus alliaceus</name>
    <dbReference type="NCBI Taxonomy" id="209559"/>
    <lineage>
        <taxon>Eukaryota</taxon>
        <taxon>Fungi</taxon>
        <taxon>Dikarya</taxon>
        <taxon>Ascomycota</taxon>
        <taxon>Pezizomycotina</taxon>
        <taxon>Eurotiomycetes</taxon>
        <taxon>Eurotiomycetidae</taxon>
        <taxon>Eurotiales</taxon>
        <taxon>Aspergillaceae</taxon>
        <taxon>Aspergillus</taxon>
        <taxon>Aspergillus subgen. Circumdati</taxon>
    </lineage>
</organism>
<dbReference type="GO" id="GO:0005737">
    <property type="term" value="C:cytoplasm"/>
    <property type="evidence" value="ECO:0007669"/>
    <property type="project" value="UniProtKB-ARBA"/>
</dbReference>
<dbReference type="InterPro" id="IPR029063">
    <property type="entry name" value="SAM-dependent_MTases_sf"/>
</dbReference>
<proteinExistence type="inferred from homology"/>
<dbReference type="Pfam" id="PF11899">
    <property type="entry name" value="DUF3419"/>
    <property type="match status" value="1"/>
</dbReference>
<comment type="caution">
    <text evidence="8">The sequence shown here is derived from an EMBL/GenBank/DDBJ whole genome shotgun (WGS) entry which is preliminary data.</text>
</comment>
<keyword evidence="3 6" id="KW-0812">Transmembrane</keyword>
<accession>A0A8H5ZTA9</accession>
<feature type="domain" description="Tyrosine-protein phosphatase" evidence="7">
    <location>
        <begin position="868"/>
        <end position="1034"/>
    </location>
</feature>
<evidence type="ECO:0000256" key="3">
    <source>
        <dbReference type="ARBA" id="ARBA00022692"/>
    </source>
</evidence>
<evidence type="ECO:0000256" key="1">
    <source>
        <dbReference type="ARBA" id="ARBA00004141"/>
    </source>
</evidence>
<dbReference type="PANTHER" id="PTHR47473:SF1">
    <property type="entry name" value="METHYLTRANSFERASE DOMAIN-CONTAINING PROTEIN"/>
    <property type="match status" value="1"/>
</dbReference>
<dbReference type="InterPro" id="IPR021829">
    <property type="entry name" value="DUF3419"/>
</dbReference>
<keyword evidence="5 6" id="KW-0472">Membrane</keyword>